<accession>A0A2Z6NBZ9</accession>
<evidence type="ECO:0000313" key="3">
    <source>
        <dbReference type="Proteomes" id="UP000242715"/>
    </source>
</evidence>
<evidence type="ECO:0008006" key="4">
    <source>
        <dbReference type="Google" id="ProtNLM"/>
    </source>
</evidence>
<protein>
    <recommendedName>
        <fullName evidence="4">Reverse transcriptase zinc-binding domain-containing protein</fullName>
    </recommendedName>
</protein>
<evidence type="ECO:0000313" key="2">
    <source>
        <dbReference type="EMBL" id="GAU41291.1"/>
    </source>
</evidence>
<sequence length="80" mass="9673">MMLLSFYVNLLAFMVLSAHFRAYRQALEKLQLDNVYLFLTGGEREEPGWTKEVWNSFIPTRMSIHVWQFFQNRNCLQRKI</sequence>
<keyword evidence="3" id="KW-1185">Reference proteome</keyword>
<proteinExistence type="predicted"/>
<feature type="chain" id="PRO_5016248744" description="Reverse transcriptase zinc-binding domain-containing protein" evidence="1">
    <location>
        <begin position="18"/>
        <end position="80"/>
    </location>
</feature>
<dbReference type="Proteomes" id="UP000242715">
    <property type="component" value="Unassembled WGS sequence"/>
</dbReference>
<dbReference type="AlphaFoldDB" id="A0A2Z6NBZ9"/>
<name>A0A2Z6NBZ9_TRISU</name>
<organism evidence="2 3">
    <name type="scientific">Trifolium subterraneum</name>
    <name type="common">Subterranean clover</name>
    <dbReference type="NCBI Taxonomy" id="3900"/>
    <lineage>
        <taxon>Eukaryota</taxon>
        <taxon>Viridiplantae</taxon>
        <taxon>Streptophyta</taxon>
        <taxon>Embryophyta</taxon>
        <taxon>Tracheophyta</taxon>
        <taxon>Spermatophyta</taxon>
        <taxon>Magnoliopsida</taxon>
        <taxon>eudicotyledons</taxon>
        <taxon>Gunneridae</taxon>
        <taxon>Pentapetalae</taxon>
        <taxon>rosids</taxon>
        <taxon>fabids</taxon>
        <taxon>Fabales</taxon>
        <taxon>Fabaceae</taxon>
        <taxon>Papilionoideae</taxon>
        <taxon>50 kb inversion clade</taxon>
        <taxon>NPAAA clade</taxon>
        <taxon>Hologalegina</taxon>
        <taxon>IRL clade</taxon>
        <taxon>Trifolieae</taxon>
        <taxon>Trifolium</taxon>
    </lineage>
</organism>
<evidence type="ECO:0000256" key="1">
    <source>
        <dbReference type="SAM" id="SignalP"/>
    </source>
</evidence>
<gene>
    <name evidence="2" type="ORF">TSUD_374160</name>
</gene>
<feature type="signal peptide" evidence="1">
    <location>
        <begin position="1"/>
        <end position="17"/>
    </location>
</feature>
<dbReference type="EMBL" id="DF973856">
    <property type="protein sequence ID" value="GAU41291.1"/>
    <property type="molecule type" value="Genomic_DNA"/>
</dbReference>
<keyword evidence="1" id="KW-0732">Signal</keyword>
<reference evidence="3" key="1">
    <citation type="journal article" date="2017" name="Front. Plant Sci.">
        <title>Climate Clever Clovers: New Paradigm to Reduce the Environmental Footprint of Ruminants by Breeding Low Methanogenic Forages Utilizing Haplotype Variation.</title>
        <authorList>
            <person name="Kaur P."/>
            <person name="Appels R."/>
            <person name="Bayer P.E."/>
            <person name="Keeble-Gagnere G."/>
            <person name="Wang J."/>
            <person name="Hirakawa H."/>
            <person name="Shirasawa K."/>
            <person name="Vercoe P."/>
            <person name="Stefanova K."/>
            <person name="Durmic Z."/>
            <person name="Nichols P."/>
            <person name="Revell C."/>
            <person name="Isobe S.N."/>
            <person name="Edwards D."/>
            <person name="Erskine W."/>
        </authorList>
    </citation>
    <scope>NUCLEOTIDE SEQUENCE [LARGE SCALE GENOMIC DNA]</scope>
    <source>
        <strain evidence="3">cv. Daliak</strain>
    </source>
</reference>